<protein>
    <submittedName>
        <fullName evidence="1">Beta protein</fullName>
    </submittedName>
</protein>
<dbReference type="AlphaFoldDB" id="A0A285H1B8"/>
<gene>
    <name evidence="1" type="ORF">SAMN05421748_103239</name>
</gene>
<reference evidence="1 2" key="1">
    <citation type="submission" date="2017-09" db="EMBL/GenBank/DDBJ databases">
        <authorList>
            <person name="Ehlers B."/>
            <person name="Leendertz F.H."/>
        </authorList>
    </citation>
    <scope>NUCLEOTIDE SEQUENCE [LARGE SCALE GENOMIC DNA]</scope>
    <source>
        <strain evidence="1 2">CGMCC 4.6857</strain>
    </source>
</reference>
<dbReference type="Pfam" id="PF14350">
    <property type="entry name" value="Beta_protein"/>
    <property type="match status" value="1"/>
</dbReference>
<evidence type="ECO:0000313" key="2">
    <source>
        <dbReference type="Proteomes" id="UP000219612"/>
    </source>
</evidence>
<dbReference type="Proteomes" id="UP000219612">
    <property type="component" value="Unassembled WGS sequence"/>
</dbReference>
<evidence type="ECO:0000313" key="1">
    <source>
        <dbReference type="EMBL" id="SNY29373.1"/>
    </source>
</evidence>
<dbReference type="RefSeq" id="WP_097319453.1">
    <property type="nucleotide sequence ID" value="NZ_OBDY01000003.1"/>
</dbReference>
<dbReference type="OrthoDB" id="4764243at2"/>
<name>A0A285H1B8_9ACTN</name>
<sequence>MAVFTTAGSTQDGVYRPILRPRRGELAALTHLTPGDALRVMPILELDDSPGIVALLRELPPRTGAVAVDSSDFPSLDLAGELAALGVAMLPVLRAHESRRRLVAHGLAARMHLGRAVLRLQPHIDAANPAQADEVTRHVLRGANLQAEAVDLLIDLAETACLSHADKVEEQCRRVLRWARSMPWRSVSVASGAMPPNLDDLPTDRPVTVGRLDARVWQRLGEPGVGYSDYGVTSPVRRRGVQKHRQLPTLRYTDDHDWWIYRWSRRGGRSDDRCHDLCRTLVGSPHWPGPRFSWGDAELARRARTARGAGSSASWMSWSTSHHIAHVLQTLVRP</sequence>
<organism evidence="1 2">
    <name type="scientific">Paractinoplanes atraurantiacus</name>
    <dbReference type="NCBI Taxonomy" id="1036182"/>
    <lineage>
        <taxon>Bacteria</taxon>
        <taxon>Bacillati</taxon>
        <taxon>Actinomycetota</taxon>
        <taxon>Actinomycetes</taxon>
        <taxon>Micromonosporales</taxon>
        <taxon>Micromonosporaceae</taxon>
        <taxon>Paractinoplanes</taxon>
    </lineage>
</organism>
<dbReference type="InterPro" id="IPR025683">
    <property type="entry name" value="Protein_beta"/>
</dbReference>
<dbReference type="EMBL" id="OBDY01000003">
    <property type="protein sequence ID" value="SNY29373.1"/>
    <property type="molecule type" value="Genomic_DNA"/>
</dbReference>
<proteinExistence type="predicted"/>
<keyword evidence="2" id="KW-1185">Reference proteome</keyword>
<accession>A0A285H1B8</accession>